<dbReference type="AlphaFoldDB" id="A0A3D1JCP6"/>
<protein>
    <recommendedName>
        <fullName evidence="10">Flagellar biosynthetic protein FliR</fullName>
    </recommendedName>
</protein>
<dbReference type="STRING" id="229919.GCA_001050195_02755"/>
<dbReference type="GO" id="GO:0005886">
    <property type="term" value="C:plasma membrane"/>
    <property type="evidence" value="ECO:0007669"/>
    <property type="project" value="UniProtKB-SubCell"/>
</dbReference>
<feature type="transmembrane region" description="Helical" evidence="7">
    <location>
        <begin position="122"/>
        <end position="147"/>
    </location>
</feature>
<keyword evidence="4 7" id="KW-0812">Transmembrane</keyword>
<evidence type="ECO:0008006" key="10">
    <source>
        <dbReference type="Google" id="ProtNLM"/>
    </source>
</evidence>
<keyword evidence="3" id="KW-1003">Cell membrane</keyword>
<feature type="transmembrane region" description="Helical" evidence="7">
    <location>
        <begin position="75"/>
        <end position="101"/>
    </location>
</feature>
<evidence type="ECO:0000256" key="3">
    <source>
        <dbReference type="ARBA" id="ARBA00022475"/>
    </source>
</evidence>
<evidence type="ECO:0000313" key="9">
    <source>
        <dbReference type="Proteomes" id="UP000264141"/>
    </source>
</evidence>
<comment type="caution">
    <text evidence="8">The sequence shown here is derived from an EMBL/GenBank/DDBJ whole genome shotgun (WGS) entry which is preliminary data.</text>
</comment>
<evidence type="ECO:0000256" key="6">
    <source>
        <dbReference type="ARBA" id="ARBA00023136"/>
    </source>
</evidence>
<evidence type="ECO:0000256" key="4">
    <source>
        <dbReference type="ARBA" id="ARBA00022692"/>
    </source>
</evidence>
<keyword evidence="6 7" id="KW-0472">Membrane</keyword>
<comment type="subcellular location">
    <subcellularLocation>
        <location evidence="1">Cell membrane</location>
        <topology evidence="1">Multi-pass membrane protein</topology>
    </subcellularLocation>
</comment>
<proteinExistence type="inferred from homology"/>
<dbReference type="GO" id="GO:0006605">
    <property type="term" value="P:protein targeting"/>
    <property type="evidence" value="ECO:0007669"/>
    <property type="project" value="InterPro"/>
</dbReference>
<evidence type="ECO:0000256" key="1">
    <source>
        <dbReference type="ARBA" id="ARBA00004651"/>
    </source>
</evidence>
<dbReference type="PANTHER" id="PTHR30065:SF1">
    <property type="entry name" value="SURFACE PRESENTATION OF ANTIGENS PROTEIN SPAR"/>
    <property type="match status" value="1"/>
</dbReference>
<dbReference type="PANTHER" id="PTHR30065">
    <property type="entry name" value="FLAGELLAR BIOSYNTHETIC PROTEIN FLIR"/>
    <property type="match status" value="1"/>
</dbReference>
<comment type="similarity">
    <text evidence="2">Belongs to the FliR/MopE/SpaR family.</text>
</comment>
<sequence>MIVSVAQAQLFFLVVTRVLAMLIHVPVLGGQSIPTQVRLAFGLVLSAVLIPWQPLPPGAEAMGLFGFAVAIGKEVLLGTLAGFAAELTFAVIVIAGEAMGLESGFSSGRVFNPSMGESGSAFNQLFVMVAMMFFFIIDGHHIFLIAMQKTFEVIPVNGTLPLQSLDALIRMTAQLIAAGIQLALPVMAALIFTDVALGLLARVAPQVQIFFLGLPLKVGVSMAALGLLVTMVLPAVGNLYKMVGNRMLILLGK</sequence>
<evidence type="ECO:0000256" key="2">
    <source>
        <dbReference type="ARBA" id="ARBA00009772"/>
    </source>
</evidence>
<evidence type="ECO:0000313" key="8">
    <source>
        <dbReference type="EMBL" id="HCE16273.1"/>
    </source>
</evidence>
<organism evidence="8 9">
    <name type="scientific">Anaerolinea thermolimosa</name>
    <dbReference type="NCBI Taxonomy" id="229919"/>
    <lineage>
        <taxon>Bacteria</taxon>
        <taxon>Bacillati</taxon>
        <taxon>Chloroflexota</taxon>
        <taxon>Anaerolineae</taxon>
        <taxon>Anaerolineales</taxon>
        <taxon>Anaerolineaceae</taxon>
        <taxon>Anaerolinea</taxon>
    </lineage>
</organism>
<dbReference type="PRINTS" id="PR00953">
    <property type="entry name" value="TYPE3IMRPROT"/>
</dbReference>
<accession>A0A3D1JCP6</accession>
<gene>
    <name evidence="8" type="ORF">DEQ80_00300</name>
</gene>
<keyword evidence="5 7" id="KW-1133">Transmembrane helix</keyword>
<name>A0A3D1JCP6_9CHLR</name>
<dbReference type="EMBL" id="DPBP01000002">
    <property type="protein sequence ID" value="HCE16273.1"/>
    <property type="molecule type" value="Genomic_DNA"/>
</dbReference>
<reference evidence="8 9" key="1">
    <citation type="journal article" date="2018" name="Nat. Biotechnol.">
        <title>A standardized bacterial taxonomy based on genome phylogeny substantially revises the tree of life.</title>
        <authorList>
            <person name="Parks D.H."/>
            <person name="Chuvochina M."/>
            <person name="Waite D.W."/>
            <person name="Rinke C."/>
            <person name="Skarshewski A."/>
            <person name="Chaumeil P.A."/>
            <person name="Hugenholtz P."/>
        </authorList>
    </citation>
    <scope>NUCLEOTIDE SEQUENCE [LARGE SCALE GENOMIC DNA]</scope>
    <source>
        <strain evidence="8">UBA8781</strain>
    </source>
</reference>
<dbReference type="Proteomes" id="UP000264141">
    <property type="component" value="Unassembled WGS sequence"/>
</dbReference>
<feature type="transmembrane region" description="Helical" evidence="7">
    <location>
        <begin position="167"/>
        <end position="192"/>
    </location>
</feature>
<evidence type="ECO:0000256" key="7">
    <source>
        <dbReference type="SAM" id="Phobius"/>
    </source>
</evidence>
<evidence type="ECO:0000256" key="5">
    <source>
        <dbReference type="ARBA" id="ARBA00022989"/>
    </source>
</evidence>
<feature type="transmembrane region" description="Helical" evidence="7">
    <location>
        <begin position="222"/>
        <end position="240"/>
    </location>
</feature>
<dbReference type="Pfam" id="PF01311">
    <property type="entry name" value="Bac_export_1"/>
    <property type="match status" value="1"/>
</dbReference>
<feature type="transmembrane region" description="Helical" evidence="7">
    <location>
        <begin position="6"/>
        <end position="25"/>
    </location>
</feature>
<dbReference type="InterPro" id="IPR002010">
    <property type="entry name" value="T3SS_IM_R"/>
</dbReference>